<comment type="caution">
    <text evidence="1">The sequence shown here is derived from an EMBL/GenBank/DDBJ whole genome shotgun (WGS) entry which is preliminary data.</text>
</comment>
<proteinExistence type="predicted"/>
<organism evidence="1 2">
    <name type="scientific">Smittium mucronatum</name>
    <dbReference type="NCBI Taxonomy" id="133383"/>
    <lineage>
        <taxon>Eukaryota</taxon>
        <taxon>Fungi</taxon>
        <taxon>Fungi incertae sedis</taxon>
        <taxon>Zoopagomycota</taxon>
        <taxon>Kickxellomycotina</taxon>
        <taxon>Harpellomycetes</taxon>
        <taxon>Harpellales</taxon>
        <taxon>Legeriomycetaceae</taxon>
        <taxon>Smittium</taxon>
    </lineage>
</organism>
<accession>A0A1R0GWV5</accession>
<dbReference type="EMBL" id="LSSL01002510">
    <property type="protein sequence ID" value="OLY81380.1"/>
    <property type="molecule type" value="Genomic_DNA"/>
</dbReference>
<reference evidence="1 2" key="1">
    <citation type="journal article" date="2016" name="Mol. Biol. Evol.">
        <title>Genome-Wide Survey of Gut Fungi (Harpellales) Reveals the First Horizontally Transferred Ubiquitin Gene from a Mosquito Host.</title>
        <authorList>
            <person name="Wang Y."/>
            <person name="White M.M."/>
            <person name="Kvist S."/>
            <person name="Moncalvo J.M."/>
        </authorList>
    </citation>
    <scope>NUCLEOTIDE SEQUENCE [LARGE SCALE GENOMIC DNA]</scope>
    <source>
        <strain evidence="1 2">ALG-7-W6</strain>
    </source>
</reference>
<evidence type="ECO:0000313" key="2">
    <source>
        <dbReference type="Proteomes" id="UP000187455"/>
    </source>
</evidence>
<sequence length="100" mass="11576">MFRALTKTRILNSEKQIYIQAAYYSEKKGFFGRIFGNKEAEETPETSEAGELTETQSDELKDFYLESDELDVSSKKIRFEPEQYGNSSGSDRFLHIEARC</sequence>
<gene>
    <name evidence="1" type="ORF">AYI68_g4519</name>
</gene>
<name>A0A1R0GWV5_9FUNG</name>
<protein>
    <submittedName>
        <fullName evidence="1">Uncharacterized protein</fullName>
    </submittedName>
</protein>
<dbReference type="AlphaFoldDB" id="A0A1R0GWV5"/>
<keyword evidence="2" id="KW-1185">Reference proteome</keyword>
<evidence type="ECO:0000313" key="1">
    <source>
        <dbReference type="EMBL" id="OLY81380.1"/>
    </source>
</evidence>
<dbReference type="Proteomes" id="UP000187455">
    <property type="component" value="Unassembled WGS sequence"/>
</dbReference>